<dbReference type="AlphaFoldDB" id="A0A5C6YNB0"/>
<reference evidence="2 3" key="1">
    <citation type="submission" date="2019-08" db="EMBL/GenBank/DDBJ databases">
        <title>Genome of Aequorivita lipolytica Y10-2 (type strain).</title>
        <authorList>
            <person name="Bowman J.P."/>
        </authorList>
    </citation>
    <scope>NUCLEOTIDE SEQUENCE [LARGE SCALE GENOMIC DNA]</scope>
    <source>
        <strain evidence="2 3">Y10-2</strain>
    </source>
</reference>
<comment type="caution">
    <text evidence="2">The sequence shown here is derived from an EMBL/GenBank/DDBJ whole genome shotgun (WGS) entry which is preliminary data.</text>
</comment>
<protein>
    <submittedName>
        <fullName evidence="2">Glycosyltransferase family 2 protein</fullName>
    </submittedName>
</protein>
<dbReference type="PANTHER" id="PTHR43179">
    <property type="entry name" value="RHAMNOSYLTRANSFERASE WBBL"/>
    <property type="match status" value="1"/>
</dbReference>
<dbReference type="PANTHER" id="PTHR43179:SF7">
    <property type="entry name" value="RHAMNOSYLTRANSFERASE WBBL"/>
    <property type="match status" value="1"/>
</dbReference>
<dbReference type="InterPro" id="IPR029044">
    <property type="entry name" value="Nucleotide-diphossugar_trans"/>
</dbReference>
<dbReference type="SUPFAM" id="SSF53448">
    <property type="entry name" value="Nucleotide-diphospho-sugar transferases"/>
    <property type="match status" value="1"/>
</dbReference>
<dbReference type="Proteomes" id="UP000321945">
    <property type="component" value="Unassembled WGS sequence"/>
</dbReference>
<accession>A0A5C6YNB0</accession>
<proteinExistence type="predicted"/>
<dbReference type="InterPro" id="IPR001173">
    <property type="entry name" value="Glyco_trans_2-like"/>
</dbReference>
<dbReference type="Pfam" id="PF00535">
    <property type="entry name" value="Glycos_transf_2"/>
    <property type="match status" value="1"/>
</dbReference>
<keyword evidence="3" id="KW-1185">Reference proteome</keyword>
<evidence type="ECO:0000313" key="3">
    <source>
        <dbReference type="Proteomes" id="UP000321945"/>
    </source>
</evidence>
<dbReference type="EMBL" id="VORU01000008">
    <property type="protein sequence ID" value="TXD68791.1"/>
    <property type="molecule type" value="Genomic_DNA"/>
</dbReference>
<feature type="domain" description="Glycosyltransferase 2-like" evidence="1">
    <location>
        <begin position="5"/>
        <end position="125"/>
    </location>
</feature>
<keyword evidence="2" id="KW-0808">Transferase</keyword>
<organism evidence="2 3">
    <name type="scientific">Aequorivita lipolytica</name>
    <dbReference type="NCBI Taxonomy" id="153267"/>
    <lineage>
        <taxon>Bacteria</taxon>
        <taxon>Pseudomonadati</taxon>
        <taxon>Bacteroidota</taxon>
        <taxon>Flavobacteriia</taxon>
        <taxon>Flavobacteriales</taxon>
        <taxon>Flavobacteriaceae</taxon>
        <taxon>Aequorivita</taxon>
    </lineage>
</organism>
<dbReference type="GO" id="GO:0016740">
    <property type="term" value="F:transferase activity"/>
    <property type="evidence" value="ECO:0007669"/>
    <property type="project" value="UniProtKB-KW"/>
</dbReference>
<evidence type="ECO:0000259" key="1">
    <source>
        <dbReference type="Pfam" id="PF00535"/>
    </source>
</evidence>
<dbReference type="RefSeq" id="WP_146743160.1">
    <property type="nucleotide sequence ID" value="NZ_CBCRZQ010000006.1"/>
</dbReference>
<dbReference type="CDD" id="cd04186">
    <property type="entry name" value="GT_2_like_c"/>
    <property type="match status" value="1"/>
</dbReference>
<dbReference type="Gene3D" id="3.90.550.10">
    <property type="entry name" value="Spore Coat Polysaccharide Biosynthesis Protein SpsA, Chain A"/>
    <property type="match status" value="1"/>
</dbReference>
<dbReference type="OrthoDB" id="9771846at2"/>
<name>A0A5C6YNB0_9FLAO</name>
<gene>
    <name evidence="2" type="ORF">ESV24_10045</name>
</gene>
<sequence>MTCFIIIITYNAMPWIQKCLDSTKGYQVIIVDNNSTDGTVAYIKENYQEVHLSRQNKNLGFGQANNIGIRYAIEQEAEYVFLLNQDAYLKNGCIEKLLETQQKNQDYDVLSPIHLNGQGTHLDKGFLIYLNRYKLSSTLLFDLLSKNLSSVYSIEFVNAAGWLITRNCLQKVGGFDPLFFHYGEDRNYCQRVRYHKLNIGIVPDATIYHDRENRGEYNIEKYSEAYYKEFERYLKVDWADINVTNFEEKYSARARYLLSKQRRFVLKLQFQKAEDCQIKRKLMFQLRADIAKSRQSNTEGQMPYI</sequence>
<evidence type="ECO:0000313" key="2">
    <source>
        <dbReference type="EMBL" id="TXD68791.1"/>
    </source>
</evidence>